<feature type="region of interest" description="Disordered" evidence="6">
    <location>
        <begin position="462"/>
        <end position="481"/>
    </location>
</feature>
<dbReference type="InterPro" id="IPR005151">
    <property type="entry name" value="Tail-specific_protease"/>
</dbReference>
<dbReference type="STRING" id="1035707.SAMN05216552_1003246"/>
<sequence>MGKKLKNSGLVGLGVVAGIAVSLQFSAMAQRPADPALPLDELRQLADVFGLIKSDYVEPVEDKKLLAEAISGMVASLDPHSAYLDKKAYAELREGSQGKFVGLGIEIGQSDDGYIRIVSPIEDSPAYRAGIKAGDLITRLDATPVKGLSLDDSVKKMRGEPHTKVSLTILRKDEPEPLVFHITREEILQKSVKAKIVEPGYAWLRVAQFQEPTVDDLATKITELYRQDPQLKGLVLDLRNDPGGVLQGAIGVAAAFLPKDAAIVSTNGQLPDSRQTFYGRPEYYALRSEGDILAKLPAAIKNVPMAVLVNTGSASASEIVAGALQDYKRATIIGSQTFGKGSVQTIRQLTADTAVKLTTARYYTPNGRSIQAKGISPDLHVNENADGDGLNSLRMREADLAKHLSNDREQEAGKSKRDEAEEQLRILAAERKRKPLEYGSGEDFQLRQALNHLKGLPVQTAKQESQLVQVDPPAAKSPMPK</sequence>
<dbReference type="FunFam" id="3.30.750.44:FF:000001">
    <property type="entry name" value="S41 family peptidase"/>
    <property type="match status" value="1"/>
</dbReference>
<dbReference type="SUPFAM" id="SSF52096">
    <property type="entry name" value="ClpP/crotonase"/>
    <property type="match status" value="1"/>
</dbReference>
<organism evidence="8 9">
    <name type="scientific">Pseudoduganella namucuonensis</name>
    <dbReference type="NCBI Taxonomy" id="1035707"/>
    <lineage>
        <taxon>Bacteria</taxon>
        <taxon>Pseudomonadati</taxon>
        <taxon>Pseudomonadota</taxon>
        <taxon>Betaproteobacteria</taxon>
        <taxon>Burkholderiales</taxon>
        <taxon>Oxalobacteraceae</taxon>
        <taxon>Telluria group</taxon>
        <taxon>Pseudoduganella</taxon>
    </lineage>
</organism>
<dbReference type="Gene3D" id="2.30.42.10">
    <property type="match status" value="1"/>
</dbReference>
<keyword evidence="9" id="KW-1185">Reference proteome</keyword>
<dbReference type="InterPro" id="IPR055210">
    <property type="entry name" value="CtpA/B_N"/>
</dbReference>
<dbReference type="GO" id="GO:0030288">
    <property type="term" value="C:outer membrane-bounded periplasmic space"/>
    <property type="evidence" value="ECO:0007669"/>
    <property type="project" value="TreeGrafter"/>
</dbReference>
<dbReference type="SMART" id="SM00228">
    <property type="entry name" value="PDZ"/>
    <property type="match status" value="1"/>
</dbReference>
<dbReference type="InterPro" id="IPR001478">
    <property type="entry name" value="PDZ"/>
</dbReference>
<comment type="similarity">
    <text evidence="1 5">Belongs to the peptidase S41A family.</text>
</comment>
<dbReference type="Gene3D" id="3.30.750.44">
    <property type="match status" value="1"/>
</dbReference>
<accession>A0A1I7GDA0</accession>
<dbReference type="InterPro" id="IPR029045">
    <property type="entry name" value="ClpP/crotonase-like_dom_sf"/>
</dbReference>
<evidence type="ECO:0000256" key="1">
    <source>
        <dbReference type="ARBA" id="ARBA00009179"/>
    </source>
</evidence>
<evidence type="ECO:0000259" key="7">
    <source>
        <dbReference type="PROSITE" id="PS50106"/>
    </source>
</evidence>
<dbReference type="Pfam" id="PF17820">
    <property type="entry name" value="PDZ_6"/>
    <property type="match status" value="1"/>
</dbReference>
<dbReference type="PANTHER" id="PTHR32060">
    <property type="entry name" value="TAIL-SPECIFIC PROTEASE"/>
    <property type="match status" value="1"/>
</dbReference>
<dbReference type="PANTHER" id="PTHR32060:SF30">
    <property type="entry name" value="CARBOXY-TERMINAL PROCESSING PROTEASE CTPA"/>
    <property type="match status" value="1"/>
</dbReference>
<gene>
    <name evidence="8" type="ORF">SAMN05216552_1003246</name>
</gene>
<dbReference type="CDD" id="cd06782">
    <property type="entry name" value="cpPDZ_CPP-like"/>
    <property type="match status" value="1"/>
</dbReference>
<dbReference type="InterPro" id="IPR036034">
    <property type="entry name" value="PDZ_sf"/>
</dbReference>
<keyword evidence="4 5" id="KW-0720">Serine protease</keyword>
<dbReference type="EMBL" id="FPBO01000003">
    <property type="protein sequence ID" value="SFU46437.1"/>
    <property type="molecule type" value="Genomic_DNA"/>
</dbReference>
<proteinExistence type="inferred from homology"/>
<dbReference type="RefSeq" id="WP_093554200.1">
    <property type="nucleotide sequence ID" value="NZ_FPBO01000003.1"/>
</dbReference>
<keyword evidence="3 5" id="KW-0378">Hydrolase</keyword>
<dbReference type="OrthoDB" id="9812068at2"/>
<evidence type="ECO:0000256" key="2">
    <source>
        <dbReference type="ARBA" id="ARBA00022670"/>
    </source>
</evidence>
<dbReference type="GO" id="GO:0007165">
    <property type="term" value="P:signal transduction"/>
    <property type="evidence" value="ECO:0007669"/>
    <property type="project" value="TreeGrafter"/>
</dbReference>
<dbReference type="SMART" id="SM00245">
    <property type="entry name" value="TSPc"/>
    <property type="match status" value="1"/>
</dbReference>
<evidence type="ECO:0000256" key="3">
    <source>
        <dbReference type="ARBA" id="ARBA00022801"/>
    </source>
</evidence>
<dbReference type="AlphaFoldDB" id="A0A1I7GDA0"/>
<dbReference type="GO" id="GO:0006508">
    <property type="term" value="P:proteolysis"/>
    <property type="evidence" value="ECO:0007669"/>
    <property type="project" value="UniProtKB-KW"/>
</dbReference>
<dbReference type="InterPro" id="IPR041489">
    <property type="entry name" value="PDZ_6"/>
</dbReference>
<dbReference type="SUPFAM" id="SSF50156">
    <property type="entry name" value="PDZ domain-like"/>
    <property type="match status" value="1"/>
</dbReference>
<dbReference type="PROSITE" id="PS50106">
    <property type="entry name" value="PDZ"/>
    <property type="match status" value="1"/>
</dbReference>
<reference evidence="9" key="1">
    <citation type="submission" date="2016-10" db="EMBL/GenBank/DDBJ databases">
        <authorList>
            <person name="Varghese N."/>
            <person name="Submissions S."/>
        </authorList>
    </citation>
    <scope>NUCLEOTIDE SEQUENCE [LARGE SCALE GENOMIC DNA]</scope>
    <source>
        <strain evidence="9">CGMCC 1.11014</strain>
    </source>
</reference>
<evidence type="ECO:0000313" key="8">
    <source>
        <dbReference type="EMBL" id="SFU46437.1"/>
    </source>
</evidence>
<dbReference type="FunFam" id="2.30.42.10:FF:000063">
    <property type="entry name" value="Peptidase, S41 family"/>
    <property type="match status" value="1"/>
</dbReference>
<name>A0A1I7GDA0_9BURK</name>
<dbReference type="Pfam" id="PF22694">
    <property type="entry name" value="CtpB_N-like"/>
    <property type="match status" value="1"/>
</dbReference>
<evidence type="ECO:0000256" key="5">
    <source>
        <dbReference type="RuleBase" id="RU004404"/>
    </source>
</evidence>
<dbReference type="Gene3D" id="3.90.226.10">
    <property type="entry name" value="2-enoyl-CoA Hydratase, Chain A, domain 1"/>
    <property type="match status" value="1"/>
</dbReference>
<dbReference type="Pfam" id="PF03572">
    <property type="entry name" value="Peptidase_S41"/>
    <property type="match status" value="1"/>
</dbReference>
<dbReference type="GO" id="GO:0008236">
    <property type="term" value="F:serine-type peptidase activity"/>
    <property type="evidence" value="ECO:0007669"/>
    <property type="project" value="UniProtKB-KW"/>
</dbReference>
<dbReference type="Proteomes" id="UP000199391">
    <property type="component" value="Unassembled WGS sequence"/>
</dbReference>
<evidence type="ECO:0000256" key="6">
    <source>
        <dbReference type="SAM" id="MobiDB-lite"/>
    </source>
</evidence>
<dbReference type="CDD" id="cd07560">
    <property type="entry name" value="Peptidase_S41_CPP"/>
    <property type="match status" value="1"/>
</dbReference>
<feature type="domain" description="PDZ" evidence="7">
    <location>
        <begin position="89"/>
        <end position="158"/>
    </location>
</feature>
<dbReference type="NCBIfam" id="TIGR00225">
    <property type="entry name" value="prc"/>
    <property type="match status" value="1"/>
</dbReference>
<dbReference type="InterPro" id="IPR004447">
    <property type="entry name" value="Peptidase_S41A"/>
</dbReference>
<evidence type="ECO:0000256" key="4">
    <source>
        <dbReference type="ARBA" id="ARBA00022825"/>
    </source>
</evidence>
<dbReference type="GO" id="GO:0004175">
    <property type="term" value="F:endopeptidase activity"/>
    <property type="evidence" value="ECO:0007669"/>
    <property type="project" value="TreeGrafter"/>
</dbReference>
<evidence type="ECO:0000313" key="9">
    <source>
        <dbReference type="Proteomes" id="UP000199391"/>
    </source>
</evidence>
<protein>
    <submittedName>
        <fullName evidence="8">C-terminal processing peptidase-3. Serine peptidase. MEROPS family S41A</fullName>
    </submittedName>
</protein>
<keyword evidence="2 5" id="KW-0645">Protease</keyword>